<dbReference type="GO" id="GO:0000132">
    <property type="term" value="P:establishment of mitotic spindle orientation"/>
    <property type="evidence" value="ECO:0007669"/>
    <property type="project" value="TreeGrafter"/>
</dbReference>
<feature type="region of interest" description="Disordered" evidence="4">
    <location>
        <begin position="1613"/>
        <end position="1635"/>
    </location>
</feature>
<dbReference type="GO" id="GO:0007059">
    <property type="term" value="P:chromosome segregation"/>
    <property type="evidence" value="ECO:0007669"/>
    <property type="project" value="TreeGrafter"/>
</dbReference>
<proteinExistence type="predicted"/>
<protein>
    <recommendedName>
        <fullName evidence="5">Centrosomin N-terminal motif 1 domain-containing protein</fullName>
    </recommendedName>
</protein>
<dbReference type="Gene3D" id="1.10.287.2610">
    <property type="match status" value="1"/>
</dbReference>
<feature type="coiled-coil region" evidence="3">
    <location>
        <begin position="1361"/>
        <end position="1434"/>
    </location>
</feature>
<dbReference type="InterPro" id="IPR012943">
    <property type="entry name" value="Cnn_1N"/>
</dbReference>
<feature type="region of interest" description="Disordered" evidence="4">
    <location>
        <begin position="1"/>
        <end position="47"/>
    </location>
</feature>
<evidence type="ECO:0000256" key="1">
    <source>
        <dbReference type="ARBA" id="ARBA00004496"/>
    </source>
</evidence>
<evidence type="ECO:0000313" key="6">
    <source>
        <dbReference type="EMBL" id="CAD7224885.1"/>
    </source>
</evidence>
<feature type="coiled-coil region" evidence="3">
    <location>
        <begin position="1223"/>
        <end position="1313"/>
    </location>
</feature>
<dbReference type="GO" id="GO:0007099">
    <property type="term" value="P:centriole replication"/>
    <property type="evidence" value="ECO:0007669"/>
    <property type="project" value="TreeGrafter"/>
</dbReference>
<feature type="compositionally biased region" description="Basic and acidic residues" evidence="4">
    <location>
        <begin position="840"/>
        <end position="853"/>
    </location>
</feature>
<dbReference type="GO" id="GO:0035371">
    <property type="term" value="C:microtubule plus-end"/>
    <property type="evidence" value="ECO:0007669"/>
    <property type="project" value="TreeGrafter"/>
</dbReference>
<gene>
    <name evidence="6" type="ORF">CTOB1V02_LOCUS2837</name>
</gene>
<feature type="compositionally biased region" description="Pro residues" evidence="4">
    <location>
        <begin position="1626"/>
        <end position="1635"/>
    </location>
</feature>
<accession>A0A7R8W6W8</accession>
<feature type="compositionally biased region" description="Basic and acidic residues" evidence="4">
    <location>
        <begin position="972"/>
        <end position="983"/>
    </location>
</feature>
<feature type="compositionally biased region" description="Polar residues" evidence="4">
    <location>
        <begin position="20"/>
        <end position="29"/>
    </location>
</feature>
<keyword evidence="2" id="KW-0963">Cytoplasm</keyword>
<feature type="compositionally biased region" description="Pro residues" evidence="4">
    <location>
        <begin position="1010"/>
        <end position="1019"/>
    </location>
</feature>
<feature type="region of interest" description="Disordered" evidence="4">
    <location>
        <begin position="926"/>
        <end position="1024"/>
    </location>
</feature>
<feature type="coiled-coil region" evidence="3">
    <location>
        <begin position="856"/>
        <end position="883"/>
    </location>
</feature>
<dbReference type="OrthoDB" id="10255000at2759"/>
<dbReference type="GO" id="GO:0001578">
    <property type="term" value="P:microtubule bundle formation"/>
    <property type="evidence" value="ECO:0007669"/>
    <property type="project" value="TreeGrafter"/>
</dbReference>
<evidence type="ECO:0000256" key="2">
    <source>
        <dbReference type="ARBA" id="ARBA00022490"/>
    </source>
</evidence>
<dbReference type="GO" id="GO:0046600">
    <property type="term" value="P:negative regulation of centriole replication"/>
    <property type="evidence" value="ECO:0007669"/>
    <property type="project" value="TreeGrafter"/>
</dbReference>
<dbReference type="GO" id="GO:0005737">
    <property type="term" value="C:cytoplasm"/>
    <property type="evidence" value="ECO:0007669"/>
    <property type="project" value="UniProtKB-SubCell"/>
</dbReference>
<feature type="compositionally biased region" description="Low complexity" evidence="4">
    <location>
        <begin position="30"/>
        <end position="44"/>
    </location>
</feature>
<dbReference type="EMBL" id="OB660458">
    <property type="protein sequence ID" value="CAD7224885.1"/>
    <property type="molecule type" value="Genomic_DNA"/>
</dbReference>
<dbReference type="InterPro" id="IPR042791">
    <property type="entry name" value="CDK5RAP2"/>
</dbReference>
<dbReference type="GO" id="GO:0090266">
    <property type="term" value="P:regulation of mitotic cell cycle spindle assembly checkpoint"/>
    <property type="evidence" value="ECO:0007669"/>
    <property type="project" value="TreeGrafter"/>
</dbReference>
<dbReference type="SUPFAM" id="SSF57997">
    <property type="entry name" value="Tropomyosin"/>
    <property type="match status" value="1"/>
</dbReference>
<feature type="coiled-coil region" evidence="3">
    <location>
        <begin position="609"/>
        <end position="675"/>
    </location>
</feature>
<evidence type="ECO:0000259" key="5">
    <source>
        <dbReference type="Pfam" id="PF07989"/>
    </source>
</evidence>
<keyword evidence="3" id="KW-0175">Coiled coil</keyword>
<organism evidence="6">
    <name type="scientific">Cyprideis torosa</name>
    <dbReference type="NCBI Taxonomy" id="163714"/>
    <lineage>
        <taxon>Eukaryota</taxon>
        <taxon>Metazoa</taxon>
        <taxon>Ecdysozoa</taxon>
        <taxon>Arthropoda</taxon>
        <taxon>Crustacea</taxon>
        <taxon>Oligostraca</taxon>
        <taxon>Ostracoda</taxon>
        <taxon>Podocopa</taxon>
        <taxon>Podocopida</taxon>
        <taxon>Cytherocopina</taxon>
        <taxon>Cytheroidea</taxon>
        <taxon>Cytherideidae</taxon>
        <taxon>Cyprideis</taxon>
    </lineage>
</organism>
<dbReference type="GO" id="GO:0043015">
    <property type="term" value="F:gamma-tubulin binding"/>
    <property type="evidence" value="ECO:0007669"/>
    <property type="project" value="TreeGrafter"/>
</dbReference>
<name>A0A7R8W6W8_9CRUS</name>
<feature type="region of interest" description="Disordered" evidence="4">
    <location>
        <begin position="1525"/>
        <end position="1547"/>
    </location>
</feature>
<evidence type="ECO:0000256" key="3">
    <source>
        <dbReference type="SAM" id="Coils"/>
    </source>
</evidence>
<evidence type="ECO:0000256" key="4">
    <source>
        <dbReference type="SAM" id="MobiDB-lite"/>
    </source>
</evidence>
<feature type="region of interest" description="Disordered" evidence="4">
    <location>
        <begin position="421"/>
        <end position="440"/>
    </location>
</feature>
<comment type="subcellular location">
    <subcellularLocation>
        <location evidence="1">Cytoplasm</location>
    </subcellularLocation>
</comment>
<sequence length="1635" mass="182218">MPWPSPPSQKCSPPSSPASLPQTRSVSGMGTSSRRYSSPSGRSGKTMTEYKEMVSDLVKQNFNLKLRLYFLEEEKKKSKLSPEQYDLHSENVELKVELATLKKDLQEKQDLLNDASDAMEALQEKRVKEREEHARELDELHQRIQSLEVELTAGARTNREPVTSKLVTMTEFSRSGEGVCPSCGKDFRPADESIKVSVGTVTEERDSSMSSLTLEQEQQIKSELIQVKQRLLETEATLLTQREKLDQVQKTLKTREQDLSQAAQELSRLQGLLLEKEGEARNLADALEKGKREVKEREEKIAHLKEDLKVLEPEIETKKAELEEKDKIIAEQTKELEQQQKILVEIQITLDEKEKEIAAYEKRLNELKEKIRGLEENLEKSTKTIKGLVDEVQNHERDGKKKERKIRDLVAELKETKEQLNKARWEAQQHAAPGGRGDGIKELAEEENERLWAELEEKNRLISYLKARKASADSALSRYRDSLLQQPPTPIAPSPPSDPHRTSSTSSGVSSQPSSALTPVSPQNPLDLGFSAASNLMTDEKFQAALSRICQELEAKSEGNADRDTLFAAIQVLNPLQIGGGTGIPAIHDLESSGGGALATLAAAANLGKQLQRQRVAALVEENSALDRELKEKSMVVETLRVKLDQVKQENEAQVAQLKQSLEDKSGQLERLAQVVQASDMSLVGGSGGSSDEGDGVGGALLPVKAGKKPESVAGRVLSLYLNAAGRAHKGASDPRPEEAGPISNDVASLKEEVFVLRDKLKRTESDRALMREQLLNLASPATTHADPLESLTPQQLVARVKALQTQVQAQDLVRADLVQSNSEALQRIREGFQQASQSARRDVSKQSDHDSAHLMKKYQESVKKYKREVASLRKRLAESHNVCDVLRTRLQELAEFLDTILNLDEQGLLDLSEVQERDIEMSRMAEDLSQQQMRHREPASPSCPRDPPTHLRPQPRPQETVSSSGGLLAPPDDRLTLTRARSDSALPGATRPLSSPPRKRRPSSTLSPSPHPRTPLPPTGFALDDFDWFKRSSQNLTFQTTSVQDPGHRQQPGLIGAVSASESEAWSEPDRNISRRRIGLDQETLLMGGSTTAARKAKDSSSAEEEAPPRTAAVPPLVRKSSRSDLLELRRLQNRVKSLEMLNNTLQTELSHHMSSGASPRSSRLSRLYLQKEEDLKNAVGDVVSGNSWLRSQLLDGGASATSLSKTASKPLHPSPSTKHILLLLNDRCLALEQQAEQLEAKKSELKQKLSLSEKDVQLRSQEKESLRIELVTSKEECAQAVKEAERTREELSAAVESLDHLSRKAEEKQAKRISAGLEFSSTENLRRVGILLDRESPPGWNSPRQRISAGLEFSSTENLRRLEQELRESRQGAVTLQTMLDRALKKLKEREKRREEQEEEEQKAKEAAEDRLARLLNERNALHREKVVLTEKLQAFRCSLEGSGDKENHTPWTSAVVAQLREQVQRLQERLSRCHCTTEDTEGDDGISSAGSRPICWQPPDSWNQLESQELHLPPKCKAQRGRQVERPHSPCQSPTAAYSSPDLGIDSSRLDVRSLMEQNSTLVRQLSATKHALQSALDQLSHANQKKAEVEKAICKQLHRTHDVLRKARGNLENVGATQTPSIKPPPLSSKN</sequence>
<feature type="domain" description="Centrosomin N-terminal motif 1" evidence="5">
    <location>
        <begin position="46"/>
        <end position="120"/>
    </location>
</feature>
<reference evidence="6" key="1">
    <citation type="submission" date="2020-11" db="EMBL/GenBank/DDBJ databases">
        <authorList>
            <person name="Tran Van P."/>
        </authorList>
    </citation>
    <scope>NUCLEOTIDE SEQUENCE</scope>
</reference>
<feature type="compositionally biased region" description="Low complexity" evidence="4">
    <location>
        <begin position="8"/>
        <end position="19"/>
    </location>
</feature>
<feature type="region of interest" description="Disordered" evidence="4">
    <location>
        <begin position="1086"/>
        <end position="1120"/>
    </location>
</feature>
<dbReference type="GO" id="GO:0008017">
    <property type="term" value="F:microtubule binding"/>
    <property type="evidence" value="ECO:0007669"/>
    <property type="project" value="TreeGrafter"/>
</dbReference>
<dbReference type="GO" id="GO:0000242">
    <property type="term" value="C:pericentriolar material"/>
    <property type="evidence" value="ECO:0007669"/>
    <property type="project" value="TreeGrafter"/>
</dbReference>
<feature type="region of interest" description="Disordered" evidence="4">
    <location>
        <begin position="834"/>
        <end position="853"/>
    </location>
</feature>
<dbReference type="GO" id="GO:0097431">
    <property type="term" value="C:mitotic spindle pole"/>
    <property type="evidence" value="ECO:0007669"/>
    <property type="project" value="TreeGrafter"/>
</dbReference>
<feature type="coiled-coil region" evidence="3">
    <location>
        <begin position="91"/>
        <end position="150"/>
    </location>
</feature>
<feature type="region of interest" description="Disordered" evidence="4">
    <location>
        <begin position="1059"/>
        <end position="1078"/>
    </location>
</feature>
<dbReference type="PANTHER" id="PTHR46930">
    <property type="entry name" value="CDK5 REGULATORY SUBUNIT-ASSOCIATED PROTEIN 2"/>
    <property type="match status" value="1"/>
</dbReference>
<dbReference type="Pfam" id="PF07989">
    <property type="entry name" value="Cnn_1N"/>
    <property type="match status" value="1"/>
</dbReference>
<dbReference type="PANTHER" id="PTHR46930:SF1">
    <property type="entry name" value="CDK5 REGULATORY SUBUNIT-ASSOCIATED PROTEIN 2"/>
    <property type="match status" value="1"/>
</dbReference>
<feature type="region of interest" description="Disordered" evidence="4">
    <location>
        <begin position="484"/>
        <end position="523"/>
    </location>
</feature>
<feature type="compositionally biased region" description="Pro residues" evidence="4">
    <location>
        <begin position="487"/>
        <end position="497"/>
    </location>
</feature>
<feature type="compositionally biased region" description="Low complexity" evidence="4">
    <location>
        <begin position="503"/>
        <end position="515"/>
    </location>
</feature>